<keyword evidence="5" id="KW-0862">Zinc</keyword>
<feature type="domain" description="RING-type" evidence="10">
    <location>
        <begin position="52"/>
        <end position="94"/>
    </location>
</feature>
<dbReference type="InterPro" id="IPR001841">
    <property type="entry name" value="Znf_RING"/>
</dbReference>
<evidence type="ECO:0000256" key="1">
    <source>
        <dbReference type="ARBA" id="ARBA00004141"/>
    </source>
</evidence>
<protein>
    <recommendedName>
        <fullName evidence="10">RING-type domain-containing protein</fullName>
    </recommendedName>
</protein>
<comment type="similarity">
    <text evidence="8">Belongs to the RING-type zinc finger family. NIP subfamily.</text>
</comment>
<dbReference type="SUPFAM" id="SSF57850">
    <property type="entry name" value="RING/U-box"/>
    <property type="match status" value="1"/>
</dbReference>
<keyword evidence="12" id="KW-1185">Reference proteome</keyword>
<dbReference type="OrthoDB" id="8062037at2759"/>
<dbReference type="GO" id="GO:0016020">
    <property type="term" value="C:membrane"/>
    <property type="evidence" value="ECO:0007669"/>
    <property type="project" value="UniProtKB-SubCell"/>
</dbReference>
<evidence type="ECO:0000256" key="6">
    <source>
        <dbReference type="ARBA" id="ARBA00022989"/>
    </source>
</evidence>
<dbReference type="PROSITE" id="PS50089">
    <property type="entry name" value="ZF_RING_2"/>
    <property type="match status" value="1"/>
</dbReference>
<evidence type="ECO:0000256" key="9">
    <source>
        <dbReference type="PROSITE-ProRule" id="PRU00175"/>
    </source>
</evidence>
<keyword evidence="7" id="KW-0472">Membrane</keyword>
<comment type="subcellular location">
    <subcellularLocation>
        <location evidence="1">Membrane</location>
        <topology evidence="1">Multi-pass membrane protein</topology>
    </subcellularLocation>
</comment>
<dbReference type="FunFam" id="3.30.40.10:FF:000505">
    <property type="entry name" value="NEP1-interacting protein-like 1"/>
    <property type="match status" value="1"/>
</dbReference>
<organism evidence="11 12">
    <name type="scientific">Spirodela intermedia</name>
    <name type="common">Intermediate duckweed</name>
    <dbReference type="NCBI Taxonomy" id="51605"/>
    <lineage>
        <taxon>Eukaryota</taxon>
        <taxon>Viridiplantae</taxon>
        <taxon>Streptophyta</taxon>
        <taxon>Embryophyta</taxon>
        <taxon>Tracheophyta</taxon>
        <taxon>Spermatophyta</taxon>
        <taxon>Magnoliopsida</taxon>
        <taxon>Liliopsida</taxon>
        <taxon>Araceae</taxon>
        <taxon>Lemnoideae</taxon>
        <taxon>Spirodela</taxon>
    </lineage>
</organism>
<gene>
    <name evidence="11" type="ORF">SI8410_10014201</name>
</gene>
<evidence type="ECO:0000256" key="3">
    <source>
        <dbReference type="ARBA" id="ARBA00022723"/>
    </source>
</evidence>
<dbReference type="Pfam" id="PF13639">
    <property type="entry name" value="zf-RING_2"/>
    <property type="match status" value="1"/>
</dbReference>
<dbReference type="SMART" id="SM00184">
    <property type="entry name" value="RING"/>
    <property type="match status" value="1"/>
</dbReference>
<dbReference type="AlphaFoldDB" id="A0A7I8L0F7"/>
<evidence type="ECO:0000256" key="4">
    <source>
        <dbReference type="ARBA" id="ARBA00022771"/>
    </source>
</evidence>
<keyword evidence="4 9" id="KW-0863">Zinc-finger</keyword>
<evidence type="ECO:0000313" key="12">
    <source>
        <dbReference type="Proteomes" id="UP000663760"/>
    </source>
</evidence>
<dbReference type="EMBL" id="LR746273">
    <property type="protein sequence ID" value="CAA7403523.1"/>
    <property type="molecule type" value="Genomic_DNA"/>
</dbReference>
<accession>A0A7I8L0F7</accession>
<dbReference type="Gene3D" id="3.30.40.10">
    <property type="entry name" value="Zinc/RING finger domain, C3HC4 (zinc finger)"/>
    <property type="match status" value="1"/>
</dbReference>
<dbReference type="GO" id="GO:0008270">
    <property type="term" value="F:zinc ion binding"/>
    <property type="evidence" value="ECO:0007669"/>
    <property type="project" value="UniProtKB-KW"/>
</dbReference>
<dbReference type="InterPro" id="IPR013083">
    <property type="entry name" value="Znf_RING/FYVE/PHD"/>
</dbReference>
<evidence type="ECO:0000256" key="5">
    <source>
        <dbReference type="ARBA" id="ARBA00022833"/>
    </source>
</evidence>
<keyword evidence="2" id="KW-0812">Transmembrane</keyword>
<keyword evidence="3" id="KW-0479">Metal-binding</keyword>
<dbReference type="Proteomes" id="UP000663760">
    <property type="component" value="Chromosome 10"/>
</dbReference>
<proteinExistence type="inferred from homology"/>
<name>A0A7I8L0F7_SPIIN</name>
<dbReference type="PANTHER" id="PTHR46151">
    <property type="entry name" value="NEP1-INTERACTING PROTEIN-LIKE 2"/>
    <property type="match status" value="1"/>
</dbReference>
<evidence type="ECO:0000256" key="7">
    <source>
        <dbReference type="ARBA" id="ARBA00023136"/>
    </source>
</evidence>
<sequence>MSAVVSPFHELPDIFETGAAATGMSRASVEEIPKIAVTAVNCVDSCGEKICCSVCLQDLQPGESVRSLPHCGHMFHIPCIDGWLLRHGSCPLCRRDFQGLRPGAAGAAAPPPPTAVESL</sequence>
<dbReference type="PANTHER" id="PTHR46151:SF7">
    <property type="entry name" value="NEP1-INTERACTING PROTEIN 1"/>
    <property type="match status" value="1"/>
</dbReference>
<evidence type="ECO:0000313" key="11">
    <source>
        <dbReference type="EMBL" id="CAA7403523.1"/>
    </source>
</evidence>
<evidence type="ECO:0000256" key="8">
    <source>
        <dbReference type="ARBA" id="ARBA00061072"/>
    </source>
</evidence>
<reference evidence="11" key="1">
    <citation type="submission" date="2020-02" db="EMBL/GenBank/DDBJ databases">
        <authorList>
            <person name="Scholz U."/>
            <person name="Mascher M."/>
            <person name="Fiebig A."/>
        </authorList>
    </citation>
    <scope>NUCLEOTIDE SEQUENCE</scope>
</reference>
<evidence type="ECO:0000256" key="2">
    <source>
        <dbReference type="ARBA" id="ARBA00022692"/>
    </source>
</evidence>
<evidence type="ECO:0000259" key="10">
    <source>
        <dbReference type="PROSITE" id="PS50089"/>
    </source>
</evidence>
<keyword evidence="6" id="KW-1133">Transmembrane helix</keyword>